<keyword evidence="3" id="KW-0150">Chloroplast</keyword>
<dbReference type="GO" id="GO:0016042">
    <property type="term" value="P:lipid catabolic process"/>
    <property type="evidence" value="ECO:0007669"/>
    <property type="project" value="UniProtKB-KW"/>
</dbReference>
<evidence type="ECO:0000256" key="4">
    <source>
        <dbReference type="ARBA" id="ARBA00022640"/>
    </source>
</evidence>
<evidence type="ECO:0000313" key="12">
    <source>
        <dbReference type="Proteomes" id="UP000075243"/>
    </source>
</evidence>
<dbReference type="Gene3D" id="3.40.50.1820">
    <property type="entry name" value="alpha/beta hydrolase"/>
    <property type="match status" value="1"/>
</dbReference>
<evidence type="ECO:0000256" key="5">
    <source>
        <dbReference type="ARBA" id="ARBA00022801"/>
    </source>
</evidence>
<comment type="subcellular location">
    <subcellularLocation>
        <location evidence="1">Plastid</location>
        <location evidence="1">Chloroplast</location>
    </subcellularLocation>
</comment>
<keyword evidence="6" id="KW-0809">Transit peptide</keyword>
<dbReference type="OrthoDB" id="426718at2759"/>
<gene>
    <name evidence="11" type="ORF">KK1_003521</name>
</gene>
<sequence>MTISIRPTTQPHISPSISKPNNVNPTFSHATTPTLPFNKSQLAWDRLKNDSVQCNSPKLGHKWTQYQGINHWEGLLDPLDDNLRREILRYGNFVEAAYNSFDFDTSSPTYAMCRYPKTSLLTKTGMRKSGYRITKNLRATCGVQLPNWISTLSQLPCVRSSWIGYVAVSQDKEEIARLGRRDVVIALRGTATCLEWLENLRATLTKWPNEEDTTCEGCCMVERGFLSLYMSKSGTCPSLQDMIRHEVARVIQSYGDEPLSITITGHSLGAALAILSAYDITTTFKNAPMVTVVSFGGPRVGNHKFRSQLEKSGTRILRIVNSDDVITKVPGLVVRDDDMACNKSVHVTRLQSLFHRMVDDMQLVYADVGQELRLSSRESSYLMKGDVATCHDLKTYLHLVNGFVSSSCPYMNKMTQYLTEA</sequence>
<dbReference type="GO" id="GO:0008970">
    <property type="term" value="F:phospholipase A1 activity"/>
    <property type="evidence" value="ECO:0007669"/>
    <property type="project" value="UniProtKB-ARBA"/>
</dbReference>
<name>A0A151SR95_CAJCA</name>
<dbReference type="PANTHER" id="PTHR31403:SF8">
    <property type="entry name" value="PHOSPHOLIPASE A(1) DAD1, CHLOROPLASTIC-LIKE"/>
    <property type="match status" value="1"/>
</dbReference>
<feature type="domain" description="Fungal lipase-type" evidence="10">
    <location>
        <begin position="184"/>
        <end position="332"/>
    </location>
</feature>
<dbReference type="STRING" id="3821.A0A151SR95"/>
<dbReference type="PANTHER" id="PTHR31403">
    <property type="entry name" value="PHOSPHOLIPASE A1-IBETA2, CHLOROPLASTIC"/>
    <property type="match status" value="1"/>
</dbReference>
<proteinExistence type="inferred from homology"/>
<keyword evidence="5 11" id="KW-0378">Hydrolase</keyword>
<accession>A0A151SR95</accession>
<feature type="region of interest" description="Disordered" evidence="9">
    <location>
        <begin position="1"/>
        <end position="27"/>
    </location>
</feature>
<dbReference type="InterPro" id="IPR029058">
    <property type="entry name" value="AB_hydrolase_fold"/>
</dbReference>
<dbReference type="Gramene" id="C.cajan_03442.t">
    <property type="protein sequence ID" value="C.cajan_03442.t.cds1"/>
    <property type="gene ID" value="C.cajan_03442"/>
</dbReference>
<evidence type="ECO:0000256" key="1">
    <source>
        <dbReference type="ARBA" id="ARBA00004229"/>
    </source>
</evidence>
<evidence type="ECO:0000256" key="9">
    <source>
        <dbReference type="SAM" id="MobiDB-lite"/>
    </source>
</evidence>
<reference evidence="11 12" key="1">
    <citation type="journal article" date="2012" name="Nat. Biotechnol.">
        <title>Draft genome sequence of pigeonpea (Cajanus cajan), an orphan legume crop of resource-poor farmers.</title>
        <authorList>
            <person name="Varshney R.K."/>
            <person name="Chen W."/>
            <person name="Li Y."/>
            <person name="Bharti A.K."/>
            <person name="Saxena R.K."/>
            <person name="Schlueter J.A."/>
            <person name="Donoghue M.T."/>
            <person name="Azam S."/>
            <person name="Fan G."/>
            <person name="Whaley A.M."/>
            <person name="Farmer A.D."/>
            <person name="Sheridan J."/>
            <person name="Iwata A."/>
            <person name="Tuteja R."/>
            <person name="Penmetsa R.V."/>
            <person name="Wu W."/>
            <person name="Upadhyaya H.D."/>
            <person name="Yang S.P."/>
            <person name="Shah T."/>
            <person name="Saxena K.B."/>
            <person name="Michael T."/>
            <person name="McCombie W.R."/>
            <person name="Yang B."/>
            <person name="Zhang G."/>
            <person name="Yang H."/>
            <person name="Wang J."/>
            <person name="Spillane C."/>
            <person name="Cook D.R."/>
            <person name="May G.D."/>
            <person name="Xu X."/>
            <person name="Jackson S.A."/>
        </authorList>
    </citation>
    <scope>NUCLEOTIDE SEQUENCE [LARGE SCALE GENOMIC DNA]</scope>
    <source>
        <strain evidence="12">cv. Asha</strain>
    </source>
</reference>
<keyword evidence="7" id="KW-0442">Lipid degradation</keyword>
<evidence type="ECO:0000256" key="7">
    <source>
        <dbReference type="ARBA" id="ARBA00022963"/>
    </source>
</evidence>
<dbReference type="CDD" id="cd00519">
    <property type="entry name" value="Lipase_3"/>
    <property type="match status" value="1"/>
</dbReference>
<evidence type="ECO:0000259" key="10">
    <source>
        <dbReference type="Pfam" id="PF01764"/>
    </source>
</evidence>
<comment type="similarity">
    <text evidence="2">Belongs to the AB hydrolase superfamily. Lipase family.</text>
</comment>
<dbReference type="InterPro" id="IPR002921">
    <property type="entry name" value="Fungal_lipase-type"/>
</dbReference>
<protein>
    <submittedName>
        <fullName evidence="11">Lipase</fullName>
        <ecNumber evidence="11">3.1.1.73</ecNumber>
    </submittedName>
</protein>
<evidence type="ECO:0000256" key="3">
    <source>
        <dbReference type="ARBA" id="ARBA00022528"/>
    </source>
</evidence>
<dbReference type="EC" id="3.1.1.73" evidence="11"/>
<dbReference type="EMBL" id="CM003613">
    <property type="protein sequence ID" value="KYP57262.1"/>
    <property type="molecule type" value="Genomic_DNA"/>
</dbReference>
<dbReference type="SUPFAM" id="SSF53474">
    <property type="entry name" value="alpha/beta-Hydrolases"/>
    <property type="match status" value="1"/>
</dbReference>
<keyword evidence="4" id="KW-0934">Plastid</keyword>
<dbReference type="Pfam" id="PF01764">
    <property type="entry name" value="Lipase_3"/>
    <property type="match status" value="1"/>
</dbReference>
<evidence type="ECO:0000256" key="6">
    <source>
        <dbReference type="ARBA" id="ARBA00022946"/>
    </source>
</evidence>
<dbReference type="OMA" id="WILKCVE"/>
<dbReference type="GO" id="GO:0009507">
    <property type="term" value="C:chloroplast"/>
    <property type="evidence" value="ECO:0007669"/>
    <property type="project" value="UniProtKB-SubCell"/>
</dbReference>
<evidence type="ECO:0000256" key="2">
    <source>
        <dbReference type="ARBA" id="ARBA00010701"/>
    </source>
</evidence>
<keyword evidence="8" id="KW-0443">Lipid metabolism</keyword>
<dbReference type="AlphaFoldDB" id="A0A151SR95"/>
<evidence type="ECO:0000313" key="11">
    <source>
        <dbReference type="EMBL" id="KYP57262.1"/>
    </source>
</evidence>
<evidence type="ECO:0000256" key="8">
    <source>
        <dbReference type="ARBA" id="ARBA00023098"/>
    </source>
</evidence>
<dbReference type="GO" id="GO:0047714">
    <property type="term" value="F:galactolipase activity"/>
    <property type="evidence" value="ECO:0007669"/>
    <property type="project" value="UniProtKB-ARBA"/>
</dbReference>
<dbReference type="Proteomes" id="UP000075243">
    <property type="component" value="Chromosome 11"/>
</dbReference>
<keyword evidence="12" id="KW-1185">Reference proteome</keyword>
<dbReference type="GO" id="GO:0030600">
    <property type="term" value="F:feruloyl esterase activity"/>
    <property type="evidence" value="ECO:0007669"/>
    <property type="project" value="UniProtKB-EC"/>
</dbReference>
<organism evidence="11 12">
    <name type="scientific">Cajanus cajan</name>
    <name type="common">Pigeon pea</name>
    <name type="synonym">Cajanus indicus</name>
    <dbReference type="NCBI Taxonomy" id="3821"/>
    <lineage>
        <taxon>Eukaryota</taxon>
        <taxon>Viridiplantae</taxon>
        <taxon>Streptophyta</taxon>
        <taxon>Embryophyta</taxon>
        <taxon>Tracheophyta</taxon>
        <taxon>Spermatophyta</taxon>
        <taxon>Magnoliopsida</taxon>
        <taxon>eudicotyledons</taxon>
        <taxon>Gunneridae</taxon>
        <taxon>Pentapetalae</taxon>
        <taxon>rosids</taxon>
        <taxon>fabids</taxon>
        <taxon>Fabales</taxon>
        <taxon>Fabaceae</taxon>
        <taxon>Papilionoideae</taxon>
        <taxon>50 kb inversion clade</taxon>
        <taxon>NPAAA clade</taxon>
        <taxon>indigoferoid/millettioid clade</taxon>
        <taxon>Phaseoleae</taxon>
        <taxon>Cajanus</taxon>
    </lineage>
</organism>